<dbReference type="PANTHER" id="PTHR46586">
    <property type="entry name" value="ANKYRIN REPEAT-CONTAINING PROTEIN"/>
    <property type="match status" value="1"/>
</dbReference>
<evidence type="ECO:0000256" key="1">
    <source>
        <dbReference type="SAM" id="SignalP"/>
    </source>
</evidence>
<dbReference type="Pfam" id="PF12796">
    <property type="entry name" value="Ank_2"/>
    <property type="match status" value="1"/>
</dbReference>
<organism evidence="2 3">
    <name type="scientific">Cavenderia fasciculata</name>
    <name type="common">Slime mold</name>
    <name type="synonym">Dictyostelium fasciculatum</name>
    <dbReference type="NCBI Taxonomy" id="261658"/>
    <lineage>
        <taxon>Eukaryota</taxon>
        <taxon>Amoebozoa</taxon>
        <taxon>Evosea</taxon>
        <taxon>Eumycetozoa</taxon>
        <taxon>Dictyostelia</taxon>
        <taxon>Acytosteliales</taxon>
        <taxon>Cavenderiaceae</taxon>
        <taxon>Cavenderia</taxon>
    </lineage>
</organism>
<dbReference type="InterPro" id="IPR052050">
    <property type="entry name" value="SecEffector_AnkRepeat"/>
</dbReference>
<dbReference type="OMA" id="RTEECTH"/>
<reference evidence="3" key="1">
    <citation type="journal article" date="2011" name="Genome Res.">
        <title>Phylogeny-wide analysis of social amoeba genomes highlights ancient origins for complex intercellular communication.</title>
        <authorList>
            <person name="Heidel A.J."/>
            <person name="Lawal H.M."/>
            <person name="Felder M."/>
            <person name="Schilde C."/>
            <person name="Helps N.R."/>
            <person name="Tunggal B."/>
            <person name="Rivero F."/>
            <person name="John U."/>
            <person name="Schleicher M."/>
            <person name="Eichinger L."/>
            <person name="Platzer M."/>
            <person name="Noegel A.A."/>
            <person name="Schaap P."/>
            <person name="Gloeckner G."/>
        </authorList>
    </citation>
    <scope>NUCLEOTIDE SEQUENCE [LARGE SCALE GENOMIC DNA]</scope>
    <source>
        <strain evidence="3">SH3</strain>
    </source>
</reference>
<evidence type="ECO:0000313" key="3">
    <source>
        <dbReference type="Proteomes" id="UP000007797"/>
    </source>
</evidence>
<keyword evidence="3" id="KW-1185">Reference proteome</keyword>
<dbReference type="Gene3D" id="1.25.40.20">
    <property type="entry name" value="Ankyrin repeat-containing domain"/>
    <property type="match status" value="3"/>
</dbReference>
<dbReference type="STRING" id="1054147.F4Q186"/>
<dbReference type="PANTHER" id="PTHR46586:SF3">
    <property type="entry name" value="ANKYRIN REPEAT-CONTAINING PROTEIN"/>
    <property type="match status" value="1"/>
</dbReference>
<feature type="signal peptide" evidence="1">
    <location>
        <begin position="1"/>
        <end position="28"/>
    </location>
</feature>
<dbReference type="AlphaFoldDB" id="F4Q186"/>
<dbReference type="InterPro" id="IPR002110">
    <property type="entry name" value="Ankyrin_rpt"/>
</dbReference>
<dbReference type="RefSeq" id="XP_004366491.1">
    <property type="nucleotide sequence ID" value="XM_004366434.1"/>
</dbReference>
<sequence length="670" mass="76515">MEVGDVQAWVLFHSTSFLVLLLQTTIVAETQSSRDDDQFISMNYLLSTSWMSAWLTIHHIYNLEVILIQFNYKYSKMNILCTDTTTTLTPSFLTIFRITIIRTNVFKKIEEISKQKESIKKKEDQDNYVFLPSEFTYLKGKDIVKLPHLGMISVYAMPWDFIKHYLPPMESVLATRRMYAITQYCSHKKSSLETLKNLLEWSPDYKDSIMVHNMLCDPETSQSKIMKCITSAQNVDILEYMLERFPGISLQGSLDHAITSTGCNIDFLKVLHNKGATCTQDAMDNAASYGYLDAIIFLNENRTEGCSTNAIHLAAYHGFLDVVKYLHFNRTEGCMTKTMNWAAINDHFEIVKFLHFNRTEGCTFDAMDGAAESGNLDMLKFFHENRSEGCSEYAMTSASRQNHFNIVKWLHENRTEECTHDAMDLSSSLEITTFLHSNRTEGATTRAVVWAAGNGNIDILKFLNEKRTEGGSPSAIDMAVSKNQSLEVIQFLHDTFKQGCTITAVECAIEKDRLDIIQFLHQNYPSNSDIWTFEAMEIAAQYGCLEILKFLHSHRTEGCTTEAMDLASRHGHLEVVKFLHFNRSEGCTTGAIDCAAQRGYLEIVEFLHKHRTEGCTPDAMWINGSLPQHVQATQFLIDNNIVTKNHITTDFISHLSDNYYYEVLDIINRL</sequence>
<dbReference type="KEGG" id="dfa:DFA_04081"/>
<dbReference type="InterPro" id="IPR036770">
    <property type="entry name" value="Ankyrin_rpt-contain_sf"/>
</dbReference>
<dbReference type="GeneID" id="14870598"/>
<feature type="chain" id="PRO_5003313606" description="Ankyrin repeat-containing protein" evidence="1">
    <location>
        <begin position="29"/>
        <end position="670"/>
    </location>
</feature>
<name>F4Q186_CACFS</name>
<proteinExistence type="predicted"/>
<accession>F4Q186</accession>
<dbReference type="EMBL" id="GL883018">
    <property type="protein sequence ID" value="EGG18587.1"/>
    <property type="molecule type" value="Genomic_DNA"/>
</dbReference>
<evidence type="ECO:0000313" key="2">
    <source>
        <dbReference type="EMBL" id="EGG18587.1"/>
    </source>
</evidence>
<protein>
    <recommendedName>
        <fullName evidence="4">Ankyrin repeat-containing protein</fullName>
    </recommendedName>
</protein>
<gene>
    <name evidence="2" type="ORF">DFA_04081</name>
</gene>
<dbReference type="SUPFAM" id="SSF48403">
    <property type="entry name" value="Ankyrin repeat"/>
    <property type="match status" value="1"/>
</dbReference>
<dbReference type="Pfam" id="PF13637">
    <property type="entry name" value="Ank_4"/>
    <property type="match status" value="2"/>
</dbReference>
<keyword evidence="1" id="KW-0732">Signal</keyword>
<dbReference type="Proteomes" id="UP000007797">
    <property type="component" value="Unassembled WGS sequence"/>
</dbReference>
<evidence type="ECO:0008006" key="4">
    <source>
        <dbReference type="Google" id="ProtNLM"/>
    </source>
</evidence>